<dbReference type="InterPro" id="IPR006685">
    <property type="entry name" value="MscS_channel_2nd"/>
</dbReference>
<feature type="non-terminal residue" evidence="4">
    <location>
        <position position="159"/>
    </location>
</feature>
<reference evidence="4 5" key="1">
    <citation type="journal article" date="2013" name="BMC Genomics">
        <title>The miniature genome of a carnivorous plant Genlisea aurea contains a low number of genes and short non-coding sequences.</title>
        <authorList>
            <person name="Leushkin E.V."/>
            <person name="Sutormin R.A."/>
            <person name="Nabieva E.R."/>
            <person name="Penin A.A."/>
            <person name="Kondrashov A.S."/>
            <person name="Logacheva M.D."/>
        </authorList>
    </citation>
    <scope>NUCLEOTIDE SEQUENCE [LARGE SCALE GENOMIC DNA]</scope>
</reference>
<organism evidence="4 5">
    <name type="scientific">Genlisea aurea</name>
    <dbReference type="NCBI Taxonomy" id="192259"/>
    <lineage>
        <taxon>Eukaryota</taxon>
        <taxon>Viridiplantae</taxon>
        <taxon>Streptophyta</taxon>
        <taxon>Embryophyta</taxon>
        <taxon>Tracheophyta</taxon>
        <taxon>Spermatophyta</taxon>
        <taxon>Magnoliopsida</taxon>
        <taxon>eudicotyledons</taxon>
        <taxon>Gunneridae</taxon>
        <taxon>Pentapetalae</taxon>
        <taxon>asterids</taxon>
        <taxon>lamiids</taxon>
        <taxon>Lamiales</taxon>
        <taxon>Lentibulariaceae</taxon>
        <taxon>Genlisea</taxon>
    </lineage>
</organism>
<comment type="subcellular location">
    <subcellularLocation>
        <location evidence="1">Membrane</location>
        <topology evidence="1">Multi-pass membrane protein</topology>
    </subcellularLocation>
</comment>
<evidence type="ECO:0000313" key="4">
    <source>
        <dbReference type="EMBL" id="EPS66772.1"/>
    </source>
</evidence>
<evidence type="ECO:0000313" key="5">
    <source>
        <dbReference type="Proteomes" id="UP000015453"/>
    </source>
</evidence>
<gene>
    <name evidence="4" type="ORF">M569_08006</name>
</gene>
<feature type="non-terminal residue" evidence="4">
    <location>
        <position position="1"/>
    </location>
</feature>
<dbReference type="OrthoDB" id="1884382at2759"/>
<comment type="caution">
    <text evidence="4">The sequence shown here is derived from an EMBL/GenBank/DDBJ whole genome shotgun (WGS) entry which is preliminary data.</text>
</comment>
<dbReference type="EMBL" id="AUSU01003490">
    <property type="protein sequence ID" value="EPS66772.1"/>
    <property type="molecule type" value="Genomic_DNA"/>
</dbReference>
<sequence>LQMVVEEMNILTTVFLKGDNQKIIFPNVTLATRPISNFYRSPDMGDAVEFAVHVATPAEKISVIKQRITSYVENKSDHWYNSPSVVVMDLIGLNAVKLSVWLRHKMNFQDIGEKWKRRALLIEEMIKIFKELDIDYRLYPLDVNVREIVSARVPPQWTS</sequence>
<evidence type="ECO:0000259" key="3">
    <source>
        <dbReference type="Pfam" id="PF00924"/>
    </source>
</evidence>
<accession>S8E3B7</accession>
<dbReference type="PANTHER" id="PTHR31618">
    <property type="entry name" value="MECHANOSENSITIVE ION CHANNEL PROTEIN 5"/>
    <property type="match status" value="1"/>
</dbReference>
<proteinExistence type="inferred from homology"/>
<evidence type="ECO:0000256" key="1">
    <source>
        <dbReference type="ARBA" id="ARBA00004141"/>
    </source>
</evidence>
<feature type="domain" description="Mechanosensitive ion channel MscS" evidence="3">
    <location>
        <begin position="5"/>
        <end position="38"/>
    </location>
</feature>
<dbReference type="GO" id="GO:0006820">
    <property type="term" value="P:monoatomic anion transport"/>
    <property type="evidence" value="ECO:0007669"/>
    <property type="project" value="TreeGrafter"/>
</dbReference>
<name>S8E3B7_9LAMI</name>
<dbReference type="Proteomes" id="UP000015453">
    <property type="component" value="Unassembled WGS sequence"/>
</dbReference>
<dbReference type="AlphaFoldDB" id="S8E3B7"/>
<dbReference type="GO" id="GO:0005886">
    <property type="term" value="C:plasma membrane"/>
    <property type="evidence" value="ECO:0007669"/>
    <property type="project" value="TreeGrafter"/>
</dbReference>
<keyword evidence="5" id="KW-1185">Reference proteome</keyword>
<evidence type="ECO:0000256" key="2">
    <source>
        <dbReference type="ARBA" id="ARBA00008017"/>
    </source>
</evidence>
<dbReference type="GO" id="GO:0008381">
    <property type="term" value="F:mechanosensitive monoatomic ion channel activity"/>
    <property type="evidence" value="ECO:0007669"/>
    <property type="project" value="TreeGrafter"/>
</dbReference>
<dbReference type="Pfam" id="PF00924">
    <property type="entry name" value="MS_channel_2nd"/>
    <property type="match status" value="1"/>
</dbReference>
<dbReference type="InterPro" id="IPR016688">
    <property type="entry name" value="MscS-like_plants/fungi"/>
</dbReference>
<protein>
    <recommendedName>
        <fullName evidence="3">Mechanosensitive ion channel MscS domain-containing protein</fullName>
    </recommendedName>
</protein>
<dbReference type="PANTHER" id="PTHR31618:SF16">
    <property type="entry name" value="MECHANOSENSITIVE ION CHANNEL PROTEIN"/>
    <property type="match status" value="1"/>
</dbReference>
<comment type="similarity">
    <text evidence="2">Belongs to the MscS (TC 1.A.23) family.</text>
</comment>